<feature type="compositionally biased region" description="Basic and acidic residues" evidence="9">
    <location>
        <begin position="606"/>
        <end position="624"/>
    </location>
</feature>
<feature type="compositionally biased region" description="Low complexity" evidence="9">
    <location>
        <begin position="628"/>
        <end position="642"/>
    </location>
</feature>
<evidence type="ECO:0000256" key="8">
    <source>
        <dbReference type="ARBA" id="ARBA00023201"/>
    </source>
</evidence>
<feature type="domain" description="Cation/H+ exchanger transmembrane" evidence="11">
    <location>
        <begin position="41"/>
        <end position="242"/>
    </location>
</feature>
<dbReference type="Pfam" id="PF00999">
    <property type="entry name" value="Na_H_Exchanger"/>
    <property type="match status" value="2"/>
</dbReference>
<comment type="subcellular location">
    <subcellularLocation>
        <location evidence="1">Membrane</location>
        <topology evidence="1">Multi-pass membrane protein</topology>
    </subcellularLocation>
</comment>
<reference evidence="12" key="2">
    <citation type="submission" date="2025-09" db="UniProtKB">
        <authorList>
            <consortium name="Ensembl"/>
        </authorList>
    </citation>
    <scope>IDENTIFICATION</scope>
</reference>
<feature type="transmembrane region" description="Helical" evidence="10">
    <location>
        <begin position="297"/>
        <end position="326"/>
    </location>
</feature>
<keyword evidence="4 10" id="KW-1133">Transmembrane helix</keyword>
<reference evidence="12" key="1">
    <citation type="submission" date="2025-08" db="UniProtKB">
        <authorList>
            <consortium name="Ensembl"/>
        </authorList>
    </citation>
    <scope>IDENTIFICATION</scope>
</reference>
<keyword evidence="6" id="KW-0406">Ion transport</keyword>
<dbReference type="GeneTree" id="ENSGT00940000160094"/>
<sequence length="642" mass="70867">MTGAVKHRHDNATALELAAIGLALITILSVWKLKQFKYKLLNETGGAMFYGMLMGLTVRYLSPAQGEHGDDVATMCSCGGLNSTPHILTVNITSHFHSYRHTAKVSQRYPPVSIHHTENFDPEVLFNLFLPPIIFHGAYTLNQKRFIENLGSILSFAFLGTIISCMTIGACVYGFTRLMVLLGQAADGDFFLTDCLMFGAIISATDPVSVLGLLSDLRVDVDLHTLLFGESVLNDAVAIVLTHEQSRSSRRVNRWQDGEQGDGAGRQLTQVHIHGKAISAITTYSQMGAGHSFNPPAFFLSVGHFLGVLAGSFLLGFIVTVITALLTKFTRLCENPLLETSVFFLLSWSSFLSAEAVGLSGIVAVLFCGLSQARYTIHNLSSVGRTRTKQLFEVFNFLGEIFIFGYMGYILLTFPHHVFKAFFIFGAFLSIIISRACNIYPLSFLLNLGRTTKIPRNFQHFMMFAGLRGAVALNLAARDTSTEVKRTILTTTLLLVGFTIWVLGTTADPMLRCLDIRMGVDADENPEDLSFEVATGRPDTNRSLWHCLDYKYLKPLLTHCGPPLTDSLPQWCGVFSRLFGRVQVQEDEELCEIEPDDSTFIHLEKTEDQVESKRSDSGSEHQEDLLEGDLGLGTAAALPMEA</sequence>
<feature type="transmembrane region" description="Helical" evidence="10">
    <location>
        <begin position="391"/>
        <end position="412"/>
    </location>
</feature>
<dbReference type="Proteomes" id="UP000694389">
    <property type="component" value="Unassembled WGS sequence"/>
</dbReference>
<evidence type="ECO:0000256" key="4">
    <source>
        <dbReference type="ARBA" id="ARBA00022989"/>
    </source>
</evidence>
<dbReference type="PANTHER" id="PTHR10110:SF61">
    <property type="entry name" value="SODIUM_HYDROGEN EXCHANGER 9"/>
    <property type="match status" value="1"/>
</dbReference>
<evidence type="ECO:0000256" key="10">
    <source>
        <dbReference type="SAM" id="Phobius"/>
    </source>
</evidence>
<dbReference type="GO" id="GO:0015385">
    <property type="term" value="F:sodium:proton antiporter activity"/>
    <property type="evidence" value="ECO:0007669"/>
    <property type="project" value="InterPro"/>
</dbReference>
<dbReference type="PANTHER" id="PTHR10110">
    <property type="entry name" value="SODIUM/HYDROGEN EXCHANGER"/>
    <property type="match status" value="1"/>
</dbReference>
<feature type="domain" description="Cation/H+ exchanger transmembrane" evidence="11">
    <location>
        <begin position="298"/>
        <end position="512"/>
    </location>
</feature>
<feature type="transmembrane region" description="Helical" evidence="10">
    <location>
        <begin position="45"/>
        <end position="62"/>
    </location>
</feature>
<keyword evidence="8" id="KW-0739">Sodium transport</keyword>
<evidence type="ECO:0000256" key="3">
    <source>
        <dbReference type="ARBA" id="ARBA00022692"/>
    </source>
</evidence>
<feature type="transmembrane region" description="Helical" evidence="10">
    <location>
        <begin position="488"/>
        <end position="507"/>
    </location>
</feature>
<keyword evidence="3 10" id="KW-0812">Transmembrane</keyword>
<dbReference type="PRINTS" id="PR01084">
    <property type="entry name" value="NAHEXCHNGR"/>
</dbReference>
<dbReference type="InterPro" id="IPR018422">
    <property type="entry name" value="Cation/H_exchanger_CPA1"/>
</dbReference>
<evidence type="ECO:0000256" key="5">
    <source>
        <dbReference type="ARBA" id="ARBA00023053"/>
    </source>
</evidence>
<dbReference type="GO" id="GO:0005886">
    <property type="term" value="C:plasma membrane"/>
    <property type="evidence" value="ECO:0007669"/>
    <property type="project" value="TreeGrafter"/>
</dbReference>
<dbReference type="Ensembl" id="ENSDLAT00005021433.2">
    <property type="protein sequence ID" value="ENSDLAP00005019965.1"/>
    <property type="gene ID" value="ENSDLAG00005009359.2"/>
</dbReference>
<feature type="region of interest" description="Disordered" evidence="9">
    <location>
        <begin position="606"/>
        <end position="642"/>
    </location>
</feature>
<feature type="transmembrane region" description="Helical" evidence="10">
    <location>
        <begin position="12"/>
        <end position="33"/>
    </location>
</feature>
<dbReference type="AlphaFoldDB" id="A0A8C4EPU7"/>
<feature type="transmembrane region" description="Helical" evidence="10">
    <location>
        <begin position="418"/>
        <end position="437"/>
    </location>
</feature>
<protein>
    <submittedName>
        <fullName evidence="12">Solute carrier family 9 member A9</fullName>
    </submittedName>
</protein>
<evidence type="ECO:0000313" key="12">
    <source>
        <dbReference type="Ensembl" id="ENSDLAP00005019965.1"/>
    </source>
</evidence>
<keyword evidence="5" id="KW-0915">Sodium</keyword>
<evidence type="ECO:0000256" key="2">
    <source>
        <dbReference type="ARBA" id="ARBA00022448"/>
    </source>
</evidence>
<keyword evidence="13" id="KW-1185">Reference proteome</keyword>
<dbReference type="Gene3D" id="6.10.140.1330">
    <property type="match status" value="1"/>
</dbReference>
<evidence type="ECO:0000256" key="1">
    <source>
        <dbReference type="ARBA" id="ARBA00004141"/>
    </source>
</evidence>
<feature type="transmembrane region" description="Helical" evidence="10">
    <location>
        <begin position="196"/>
        <end position="214"/>
    </location>
</feature>
<organism evidence="12 13">
    <name type="scientific">Dicentrarchus labrax</name>
    <name type="common">European seabass</name>
    <name type="synonym">Morone labrax</name>
    <dbReference type="NCBI Taxonomy" id="13489"/>
    <lineage>
        <taxon>Eukaryota</taxon>
        <taxon>Metazoa</taxon>
        <taxon>Chordata</taxon>
        <taxon>Craniata</taxon>
        <taxon>Vertebrata</taxon>
        <taxon>Euteleostomi</taxon>
        <taxon>Actinopterygii</taxon>
        <taxon>Neopterygii</taxon>
        <taxon>Teleostei</taxon>
        <taxon>Neoteleostei</taxon>
        <taxon>Acanthomorphata</taxon>
        <taxon>Eupercaria</taxon>
        <taxon>Moronidae</taxon>
        <taxon>Dicentrarchus</taxon>
    </lineage>
</organism>
<keyword evidence="7 10" id="KW-0472">Membrane</keyword>
<evidence type="ECO:0000313" key="13">
    <source>
        <dbReference type="Proteomes" id="UP000694389"/>
    </source>
</evidence>
<accession>A0A8C4EPU7</accession>
<dbReference type="InterPro" id="IPR004709">
    <property type="entry name" value="NaH_exchanger"/>
</dbReference>
<evidence type="ECO:0000259" key="11">
    <source>
        <dbReference type="Pfam" id="PF00999"/>
    </source>
</evidence>
<dbReference type="GO" id="GO:0055037">
    <property type="term" value="C:recycling endosome"/>
    <property type="evidence" value="ECO:0007669"/>
    <property type="project" value="TreeGrafter"/>
</dbReference>
<keyword evidence="2" id="KW-0813">Transport</keyword>
<name>A0A8C4EPU7_DICLA</name>
<proteinExistence type="predicted"/>
<dbReference type="GO" id="GO:0015386">
    <property type="term" value="F:potassium:proton antiporter activity"/>
    <property type="evidence" value="ECO:0007669"/>
    <property type="project" value="TreeGrafter"/>
</dbReference>
<dbReference type="InterPro" id="IPR006153">
    <property type="entry name" value="Cation/H_exchanger_TM"/>
</dbReference>
<dbReference type="GO" id="GO:0051453">
    <property type="term" value="P:regulation of intracellular pH"/>
    <property type="evidence" value="ECO:0007669"/>
    <property type="project" value="TreeGrafter"/>
</dbReference>
<feature type="transmembrane region" description="Helical" evidence="10">
    <location>
        <begin position="153"/>
        <end position="176"/>
    </location>
</feature>
<evidence type="ECO:0000256" key="7">
    <source>
        <dbReference type="ARBA" id="ARBA00023136"/>
    </source>
</evidence>
<feature type="transmembrane region" description="Helical" evidence="10">
    <location>
        <begin position="346"/>
        <end position="370"/>
    </location>
</feature>
<evidence type="ECO:0000256" key="6">
    <source>
        <dbReference type="ARBA" id="ARBA00023065"/>
    </source>
</evidence>
<evidence type="ECO:0000256" key="9">
    <source>
        <dbReference type="SAM" id="MobiDB-lite"/>
    </source>
</evidence>
<dbReference type="GO" id="GO:0098719">
    <property type="term" value="P:sodium ion import across plasma membrane"/>
    <property type="evidence" value="ECO:0007669"/>
    <property type="project" value="TreeGrafter"/>
</dbReference>